<evidence type="ECO:0000313" key="4">
    <source>
        <dbReference type="EnsemblMetazoa" id="G13527.10:cds"/>
    </source>
</evidence>
<feature type="domain" description="BTB" evidence="3">
    <location>
        <begin position="74"/>
        <end position="141"/>
    </location>
</feature>
<name>A0A8W8IDW4_MAGGI</name>
<dbReference type="SUPFAM" id="SSF117281">
    <property type="entry name" value="Kelch motif"/>
    <property type="match status" value="1"/>
</dbReference>
<dbReference type="FunFam" id="1.25.40.420:FF:000001">
    <property type="entry name" value="Kelch-like family member 12"/>
    <property type="match status" value="1"/>
</dbReference>
<dbReference type="PANTHER" id="PTHR45632">
    <property type="entry name" value="LD33804P"/>
    <property type="match status" value="1"/>
</dbReference>
<dbReference type="Pfam" id="PF00651">
    <property type="entry name" value="BTB"/>
    <property type="match status" value="1"/>
</dbReference>
<dbReference type="SMART" id="SM00875">
    <property type="entry name" value="BACK"/>
    <property type="match status" value="1"/>
</dbReference>
<dbReference type="PIRSF" id="PIRSF037037">
    <property type="entry name" value="Kelch-like_protein_gigaxonin"/>
    <property type="match status" value="1"/>
</dbReference>
<dbReference type="Pfam" id="PF07707">
    <property type="entry name" value="BACK"/>
    <property type="match status" value="1"/>
</dbReference>
<dbReference type="SMART" id="SM00225">
    <property type="entry name" value="BTB"/>
    <property type="match status" value="1"/>
</dbReference>
<dbReference type="Proteomes" id="UP000005408">
    <property type="component" value="Unassembled WGS sequence"/>
</dbReference>
<dbReference type="Gene3D" id="3.30.710.10">
    <property type="entry name" value="Potassium Channel Kv1.1, Chain A"/>
    <property type="match status" value="1"/>
</dbReference>
<dbReference type="InterPro" id="IPR006652">
    <property type="entry name" value="Kelch_1"/>
</dbReference>
<dbReference type="InterPro" id="IPR011705">
    <property type="entry name" value="BACK"/>
</dbReference>
<dbReference type="Pfam" id="PF24681">
    <property type="entry name" value="Kelch_KLHDC2_KLHL20_DRC7"/>
    <property type="match status" value="1"/>
</dbReference>
<dbReference type="AlphaFoldDB" id="A0A8W8IDW4"/>
<reference evidence="4" key="1">
    <citation type="submission" date="2022-08" db="UniProtKB">
        <authorList>
            <consortium name="EnsemblMetazoa"/>
        </authorList>
    </citation>
    <scope>IDENTIFICATION</scope>
    <source>
        <strain evidence="4">05x7-T-G4-1.051#20</strain>
    </source>
</reference>
<dbReference type="PROSITE" id="PS50097">
    <property type="entry name" value="BTB"/>
    <property type="match status" value="1"/>
</dbReference>
<proteinExistence type="predicted"/>
<dbReference type="Gene3D" id="2.120.10.80">
    <property type="entry name" value="Kelch-type beta propeller"/>
    <property type="match status" value="1"/>
</dbReference>
<organism evidence="4 5">
    <name type="scientific">Magallana gigas</name>
    <name type="common">Pacific oyster</name>
    <name type="synonym">Crassostrea gigas</name>
    <dbReference type="NCBI Taxonomy" id="29159"/>
    <lineage>
        <taxon>Eukaryota</taxon>
        <taxon>Metazoa</taxon>
        <taxon>Spiralia</taxon>
        <taxon>Lophotrochozoa</taxon>
        <taxon>Mollusca</taxon>
        <taxon>Bivalvia</taxon>
        <taxon>Autobranchia</taxon>
        <taxon>Pteriomorphia</taxon>
        <taxon>Ostreida</taxon>
        <taxon>Ostreoidea</taxon>
        <taxon>Ostreidae</taxon>
        <taxon>Magallana</taxon>
    </lineage>
</organism>
<evidence type="ECO:0000313" key="5">
    <source>
        <dbReference type="Proteomes" id="UP000005408"/>
    </source>
</evidence>
<dbReference type="InterPro" id="IPR011333">
    <property type="entry name" value="SKP1/BTB/POZ_sf"/>
</dbReference>
<evidence type="ECO:0000259" key="3">
    <source>
        <dbReference type="PROSITE" id="PS50097"/>
    </source>
</evidence>
<keyword evidence="2" id="KW-0677">Repeat</keyword>
<dbReference type="SMART" id="SM00612">
    <property type="entry name" value="Kelch"/>
    <property type="match status" value="4"/>
</dbReference>
<dbReference type="EnsemblMetazoa" id="G13527.10">
    <property type="protein sequence ID" value="G13527.10:cds"/>
    <property type="gene ID" value="G13527"/>
</dbReference>
<dbReference type="InterPro" id="IPR017096">
    <property type="entry name" value="BTB-kelch_protein"/>
</dbReference>
<sequence>MVLPTGWLAKLSTESKGNGYMMEESVDFLSVREDGTEDDIFQQPGLERVMYQNDSHSTTFLQEMHALYQEEMLTDVTLRVDGQAIPCHKNVLAATSVYFKAMFTLGLSETLQDEVDLNEVEYEAVRDLVEYAYTGQLRITQDSVQSLLSTSALFQILPVVKACAKFLESQLDDSNCIGIYHFAQSHECKGLANRAKEVMEKKFPEVCKSEEFLSLPLERVRSIIQSNDLNVDSEEVIFNAIVSWVGEDSERHHEIAKLFPHVRLSLLSSDFLWDQVSSNVFINSCPECKSILENWRIFEKYPNRYLGQYNFDMTMRAGMIRPDHCLLFIGGSDLRLTRPKLNCYNPLTKETFLMQDFPTERLDKEYEVENVGCVVSKENVVYVGGGNYVYHDMDFDFSDLDDSCDDLEERVVSKDFFCFDNDHNRWIKLSSMLFPKSNFTLAELSGRIYCFGGVTDNQHPTEIIEVYDIQQNKWSYQGMLPTTVVDLSSVTYKDYIFLLGGRTGVGAHNLVVMYHPEKGHWITRAGIPTPRFNFGACVVDEEIYVAGGQIYSHVTHAINREALKSVEILNVSENQWRSGPDLPVGMFNVGLELINGALYACGTAENNVSDTTQFCRQNIVCRLDLGTLTWQQIDVLGDIRNYKCIAAKLHTRKLTQVFPASEAEEVDNDQ</sequence>
<protein>
    <recommendedName>
        <fullName evidence="3">BTB domain-containing protein</fullName>
    </recommendedName>
</protein>
<dbReference type="PANTHER" id="PTHR45632:SF5">
    <property type="entry name" value="KELCH-LIKE PROTEIN 22"/>
    <property type="match status" value="1"/>
</dbReference>
<evidence type="ECO:0000256" key="2">
    <source>
        <dbReference type="ARBA" id="ARBA00022737"/>
    </source>
</evidence>
<keyword evidence="5" id="KW-1185">Reference proteome</keyword>
<dbReference type="SUPFAM" id="SSF54695">
    <property type="entry name" value="POZ domain"/>
    <property type="match status" value="1"/>
</dbReference>
<dbReference type="InterPro" id="IPR015915">
    <property type="entry name" value="Kelch-typ_b-propeller"/>
</dbReference>
<keyword evidence="1" id="KW-0880">Kelch repeat</keyword>
<evidence type="ECO:0000256" key="1">
    <source>
        <dbReference type="ARBA" id="ARBA00022441"/>
    </source>
</evidence>
<dbReference type="InterPro" id="IPR000210">
    <property type="entry name" value="BTB/POZ_dom"/>
</dbReference>
<accession>A0A8W8IDW4</accession>
<dbReference type="Gene3D" id="1.25.40.420">
    <property type="match status" value="1"/>
</dbReference>